<evidence type="ECO:0000256" key="9">
    <source>
        <dbReference type="ARBA" id="ARBA00023237"/>
    </source>
</evidence>
<evidence type="ECO:0000256" key="5">
    <source>
        <dbReference type="ARBA" id="ARBA00022729"/>
    </source>
</evidence>
<dbReference type="PROSITE" id="PS52016">
    <property type="entry name" value="TONB_DEPENDENT_REC_3"/>
    <property type="match status" value="1"/>
</dbReference>
<dbReference type="PANTHER" id="PTHR30069">
    <property type="entry name" value="TONB-DEPENDENT OUTER MEMBRANE RECEPTOR"/>
    <property type="match status" value="1"/>
</dbReference>
<evidence type="ECO:0000256" key="10">
    <source>
        <dbReference type="PROSITE-ProRule" id="PRU01360"/>
    </source>
</evidence>
<feature type="domain" description="TonB-dependent receptor plug" evidence="14">
    <location>
        <begin position="48"/>
        <end position="142"/>
    </location>
</feature>
<comment type="subcellular location">
    <subcellularLocation>
        <location evidence="1 10">Cell outer membrane</location>
        <topology evidence="1 10">Multi-pass membrane protein</topology>
    </subcellularLocation>
</comment>
<comment type="caution">
    <text evidence="15">The sequence shown here is derived from an EMBL/GenBank/DDBJ whole genome shotgun (WGS) entry which is preliminary data.</text>
</comment>
<dbReference type="InterPro" id="IPR037066">
    <property type="entry name" value="Plug_dom_sf"/>
</dbReference>
<dbReference type="GO" id="GO:0015344">
    <property type="term" value="F:siderophore uptake transmembrane transporter activity"/>
    <property type="evidence" value="ECO:0007669"/>
    <property type="project" value="TreeGrafter"/>
</dbReference>
<evidence type="ECO:0000256" key="6">
    <source>
        <dbReference type="ARBA" id="ARBA00023077"/>
    </source>
</evidence>
<name>A0A926IQM7_9BACT</name>
<evidence type="ECO:0000256" key="12">
    <source>
        <dbReference type="SAM" id="SignalP"/>
    </source>
</evidence>
<dbReference type="GO" id="GO:0009279">
    <property type="term" value="C:cell outer membrane"/>
    <property type="evidence" value="ECO:0007669"/>
    <property type="project" value="UniProtKB-SubCell"/>
</dbReference>
<dbReference type="Pfam" id="PF00593">
    <property type="entry name" value="TonB_dep_Rec_b-barrel"/>
    <property type="match status" value="1"/>
</dbReference>
<dbReference type="Pfam" id="PF07715">
    <property type="entry name" value="Plug"/>
    <property type="match status" value="1"/>
</dbReference>
<dbReference type="InterPro" id="IPR036942">
    <property type="entry name" value="Beta-barrel_TonB_sf"/>
</dbReference>
<feature type="domain" description="TonB-dependent receptor-like beta-barrel" evidence="13">
    <location>
        <begin position="273"/>
        <end position="659"/>
    </location>
</feature>
<protein>
    <submittedName>
        <fullName evidence="15">TonB-dependent receptor</fullName>
    </submittedName>
</protein>
<evidence type="ECO:0000256" key="1">
    <source>
        <dbReference type="ARBA" id="ARBA00004571"/>
    </source>
</evidence>
<keyword evidence="8 15" id="KW-0675">Receptor</keyword>
<evidence type="ECO:0000256" key="2">
    <source>
        <dbReference type="ARBA" id="ARBA00022448"/>
    </source>
</evidence>
<dbReference type="Gene3D" id="2.40.170.20">
    <property type="entry name" value="TonB-dependent receptor, beta-barrel domain"/>
    <property type="match status" value="1"/>
</dbReference>
<evidence type="ECO:0000313" key="15">
    <source>
        <dbReference type="EMBL" id="MBC8593730.1"/>
    </source>
</evidence>
<keyword evidence="2 10" id="KW-0813">Transport</keyword>
<evidence type="ECO:0000256" key="8">
    <source>
        <dbReference type="ARBA" id="ARBA00023170"/>
    </source>
</evidence>
<keyword evidence="7 10" id="KW-0472">Membrane</keyword>
<evidence type="ECO:0000256" key="4">
    <source>
        <dbReference type="ARBA" id="ARBA00022692"/>
    </source>
</evidence>
<accession>A0A926IQM7</accession>
<evidence type="ECO:0000313" key="16">
    <source>
        <dbReference type="Proteomes" id="UP000651085"/>
    </source>
</evidence>
<dbReference type="SUPFAM" id="SSF56935">
    <property type="entry name" value="Porins"/>
    <property type="match status" value="1"/>
</dbReference>
<feature type="signal peptide" evidence="12">
    <location>
        <begin position="1"/>
        <end position="26"/>
    </location>
</feature>
<keyword evidence="16" id="KW-1185">Reference proteome</keyword>
<keyword evidence="3 10" id="KW-1134">Transmembrane beta strand</keyword>
<keyword evidence="4 10" id="KW-0812">Transmembrane</keyword>
<keyword evidence="5 12" id="KW-0732">Signal</keyword>
<evidence type="ECO:0000259" key="13">
    <source>
        <dbReference type="Pfam" id="PF00593"/>
    </source>
</evidence>
<dbReference type="InterPro" id="IPR012910">
    <property type="entry name" value="Plug_dom"/>
</dbReference>
<keyword evidence="6 11" id="KW-0798">TonB box</keyword>
<dbReference type="RefSeq" id="WP_262434836.1">
    <property type="nucleotide sequence ID" value="NZ_JACRTF010000001.1"/>
</dbReference>
<dbReference type="Proteomes" id="UP000651085">
    <property type="component" value="Unassembled WGS sequence"/>
</dbReference>
<evidence type="ECO:0000256" key="3">
    <source>
        <dbReference type="ARBA" id="ARBA00022452"/>
    </source>
</evidence>
<dbReference type="Gene3D" id="2.170.130.10">
    <property type="entry name" value="TonB-dependent receptor, plug domain"/>
    <property type="match status" value="1"/>
</dbReference>
<dbReference type="InterPro" id="IPR000531">
    <property type="entry name" value="Beta-barrel_TonB"/>
</dbReference>
<evidence type="ECO:0000256" key="7">
    <source>
        <dbReference type="ARBA" id="ARBA00023136"/>
    </source>
</evidence>
<reference evidence="15" key="1">
    <citation type="submission" date="2020-08" db="EMBL/GenBank/DDBJ databases">
        <title>Genome public.</title>
        <authorList>
            <person name="Liu C."/>
            <person name="Sun Q."/>
        </authorList>
    </citation>
    <scope>NUCLEOTIDE SEQUENCE</scope>
    <source>
        <strain evidence="15">N12</strain>
    </source>
</reference>
<dbReference type="InterPro" id="IPR039426">
    <property type="entry name" value="TonB-dep_rcpt-like"/>
</dbReference>
<feature type="chain" id="PRO_5037161102" evidence="12">
    <location>
        <begin position="27"/>
        <end position="685"/>
    </location>
</feature>
<dbReference type="AlphaFoldDB" id="A0A926IQM7"/>
<evidence type="ECO:0000259" key="14">
    <source>
        <dbReference type="Pfam" id="PF07715"/>
    </source>
</evidence>
<gene>
    <name evidence="15" type="ORF">H8744_10825</name>
</gene>
<proteinExistence type="inferred from homology"/>
<sequence>MGKTTFRRLLCLVGVCSMLLPMGAQSKLDSIQRLDEVVIKAKTYKQVIPAQVLKGEELKKLNSFSVADAIRYFSGLQIKDYGGVAGLKTVNIRSMGTNHMGVFYNGIQLGNAQNGQIDLGKFSLDNIEEISLYNGQKSEIFQSAKEFGSSGSIYLTTRRPKFEGNKNTNMLVKAKAGSYGFLNPALLYEYKLSEKISTCMSAEWIGSAGDYKFRYRRVDVEGNLKYDTTAVRHNSDIDAMRIDAGLYGVFEKGKWNAFAYHYTSERGIPGAIVNNVWKRSERLWDRNSFIQGGVEYDLLPKLSTRINMKYAFDYTHYNNNDPSIKLADDIYKQKEFYFSWSNKYSISPAWDVSLAYDFQWNDFDGYNVTDDHDKEHPSNQATRGTHWLSLATAFTVADRLKVQASLLGNFVNEEKRERDSAPNKSKLVPGIFFSYQPFKRQELIFRAFYKSAYRLPTFNDLYYTDMGNPALKPETTTQYNVGIAYDRTRNNKLFRDMHIGVDVYFNDVRNKIISFPQGPQFRWTTINLGKVDIRGIDASAAFNWAFPYGWQLTTKLQYTYQEAIDVTNPKTTDGTNQGDNYYRDQIPYIPWHSGSVILSLSWNSWTLNYSYIYVGERYNQQENIIYNHTQPWYTSDMTLMKEIKLRKINLRLTAEINNVFSQDYDVILNYPMPLRNYRFGITVEI</sequence>
<keyword evidence="9 10" id="KW-0998">Cell outer membrane</keyword>
<dbReference type="PANTHER" id="PTHR30069:SF29">
    <property type="entry name" value="HEMOGLOBIN AND HEMOGLOBIN-HAPTOGLOBIN-BINDING PROTEIN 1-RELATED"/>
    <property type="match status" value="1"/>
</dbReference>
<evidence type="ECO:0000256" key="11">
    <source>
        <dbReference type="RuleBase" id="RU003357"/>
    </source>
</evidence>
<dbReference type="GO" id="GO:0044718">
    <property type="term" value="P:siderophore transmembrane transport"/>
    <property type="evidence" value="ECO:0007669"/>
    <property type="project" value="TreeGrafter"/>
</dbReference>
<comment type="similarity">
    <text evidence="10 11">Belongs to the TonB-dependent receptor family.</text>
</comment>
<organism evidence="15 16">
    <name type="scientific">Jilunia laotingensis</name>
    <dbReference type="NCBI Taxonomy" id="2763675"/>
    <lineage>
        <taxon>Bacteria</taxon>
        <taxon>Pseudomonadati</taxon>
        <taxon>Bacteroidota</taxon>
        <taxon>Bacteroidia</taxon>
        <taxon>Bacteroidales</taxon>
        <taxon>Bacteroidaceae</taxon>
        <taxon>Jilunia</taxon>
    </lineage>
</organism>
<dbReference type="EMBL" id="JACRTF010000001">
    <property type="protein sequence ID" value="MBC8593730.1"/>
    <property type="molecule type" value="Genomic_DNA"/>
</dbReference>